<evidence type="ECO:0000313" key="2">
    <source>
        <dbReference type="EMBL" id="KAK9823375.1"/>
    </source>
</evidence>
<dbReference type="InterPro" id="IPR015915">
    <property type="entry name" value="Kelch-typ_b-propeller"/>
</dbReference>
<accession>A0AAW1QPG3</accession>
<evidence type="ECO:0000256" key="1">
    <source>
        <dbReference type="SAM" id="MobiDB-lite"/>
    </source>
</evidence>
<keyword evidence="3" id="KW-1185">Reference proteome</keyword>
<dbReference type="EMBL" id="JALJOR010000002">
    <property type="protein sequence ID" value="KAK9823375.1"/>
    <property type="molecule type" value="Genomic_DNA"/>
</dbReference>
<proteinExistence type="predicted"/>
<dbReference type="CDD" id="cd23767">
    <property type="entry name" value="IQCD"/>
    <property type="match status" value="1"/>
</dbReference>
<dbReference type="AlphaFoldDB" id="A0AAW1QPG3"/>
<dbReference type="InterPro" id="IPR000048">
    <property type="entry name" value="IQ_motif_EF-hand-BS"/>
</dbReference>
<dbReference type="PANTHER" id="PTHR46063">
    <property type="entry name" value="KELCH DOMAIN-CONTAINING PROTEIN"/>
    <property type="match status" value="1"/>
</dbReference>
<dbReference type="SUPFAM" id="SSF117281">
    <property type="entry name" value="Kelch motif"/>
    <property type="match status" value="1"/>
</dbReference>
<dbReference type="Proteomes" id="UP001489004">
    <property type="component" value="Unassembled WGS sequence"/>
</dbReference>
<sequence>MGKGRDKRKKATGKVAGKGAEKTEKKTVQNQLKAQRRSEKQAEGGDADLDALLAKFKMADEALSTVLVEENVSPPSARVHATFTPVSAGKASGSILLFGGEWYDGKKDQTHTYSDFYAFNPEKQTWQQIKIPKSPPPRNAHQAVVHKKYLYVCMGELTSLNQEKFKHYRDLWRLNLEEYEWEQLPARGGPSPRSGHRMAVYKNKLILFGGFHDDGNDRSPPTYFNDLWEFDMDELKWTAVDHKSPIWPSPRSGCPLVIQGDMLYLFGGYARTQDEDGTELETVHEDVWALNLLNYQWERIKKAGMAPGRRTQFGLVVHNTRAILFGGISDQAGAGDRLYSETHGDLYQFNLESRRWYPLGLRPPKQASSKHKEAGPSAGPAATQVDEADAQAELAGAEAAEARAVMRPDMTDFLQKGHIAKDSPIFRAALRIQSRYRGYVVRKAYKTYKLGGQVSELLYSPATYGVDFSAKDMPRPRGRASPLMAVQGKMLWLYGGSVEIAHTDITLDDIWCVDLNKLNGWRCIKPHSGGEDAFKDDEWETDDGEDNSDNE</sequence>
<feature type="region of interest" description="Disordered" evidence="1">
    <location>
        <begin position="362"/>
        <end position="385"/>
    </location>
</feature>
<feature type="region of interest" description="Disordered" evidence="1">
    <location>
        <begin position="1"/>
        <end position="46"/>
    </location>
</feature>
<name>A0AAW1QPG3_9CHLO</name>
<evidence type="ECO:0008006" key="4">
    <source>
        <dbReference type="Google" id="ProtNLM"/>
    </source>
</evidence>
<comment type="caution">
    <text evidence="2">The sequence shown here is derived from an EMBL/GenBank/DDBJ whole genome shotgun (WGS) entry which is preliminary data.</text>
</comment>
<gene>
    <name evidence="2" type="ORF">WJX72_002326</name>
</gene>
<dbReference type="Pfam" id="PF00612">
    <property type="entry name" value="IQ"/>
    <property type="match status" value="1"/>
</dbReference>
<evidence type="ECO:0000313" key="3">
    <source>
        <dbReference type="Proteomes" id="UP001489004"/>
    </source>
</evidence>
<protein>
    <recommendedName>
        <fullName evidence="4">Kelch repeat-containing protein</fullName>
    </recommendedName>
</protein>
<dbReference type="Pfam" id="PF24681">
    <property type="entry name" value="Kelch_KLHDC2_KLHL20_DRC7"/>
    <property type="match status" value="1"/>
</dbReference>
<organism evidence="2 3">
    <name type="scientific">[Myrmecia] bisecta</name>
    <dbReference type="NCBI Taxonomy" id="41462"/>
    <lineage>
        <taxon>Eukaryota</taxon>
        <taxon>Viridiplantae</taxon>
        <taxon>Chlorophyta</taxon>
        <taxon>core chlorophytes</taxon>
        <taxon>Trebouxiophyceae</taxon>
        <taxon>Trebouxiales</taxon>
        <taxon>Trebouxiaceae</taxon>
        <taxon>Myrmecia</taxon>
    </lineage>
</organism>
<dbReference type="PROSITE" id="PS50096">
    <property type="entry name" value="IQ"/>
    <property type="match status" value="1"/>
</dbReference>
<reference evidence="2 3" key="1">
    <citation type="journal article" date="2024" name="Nat. Commun.">
        <title>Phylogenomics reveals the evolutionary origins of lichenization in chlorophyte algae.</title>
        <authorList>
            <person name="Puginier C."/>
            <person name="Libourel C."/>
            <person name="Otte J."/>
            <person name="Skaloud P."/>
            <person name="Haon M."/>
            <person name="Grisel S."/>
            <person name="Petersen M."/>
            <person name="Berrin J.G."/>
            <person name="Delaux P.M."/>
            <person name="Dal Grande F."/>
            <person name="Keller J."/>
        </authorList>
    </citation>
    <scope>NUCLEOTIDE SEQUENCE [LARGE SCALE GENOMIC DNA]</scope>
    <source>
        <strain evidence="2 3">SAG 2043</strain>
    </source>
</reference>
<feature type="compositionally biased region" description="Acidic residues" evidence="1">
    <location>
        <begin position="534"/>
        <end position="551"/>
    </location>
</feature>
<dbReference type="InterPro" id="IPR052588">
    <property type="entry name" value="Kelch_domain_protein"/>
</dbReference>
<feature type="region of interest" description="Disordered" evidence="1">
    <location>
        <begin position="529"/>
        <end position="551"/>
    </location>
</feature>
<dbReference type="PANTHER" id="PTHR46063:SF1">
    <property type="entry name" value="KELCH DOMAIN-CONTAINING PROTEIN 4"/>
    <property type="match status" value="1"/>
</dbReference>
<feature type="compositionally biased region" description="Basic residues" evidence="1">
    <location>
        <begin position="1"/>
        <end position="12"/>
    </location>
</feature>
<dbReference type="SMART" id="SM00015">
    <property type="entry name" value="IQ"/>
    <property type="match status" value="1"/>
</dbReference>
<dbReference type="Gene3D" id="2.120.10.80">
    <property type="entry name" value="Kelch-type beta propeller"/>
    <property type="match status" value="1"/>
</dbReference>